<dbReference type="InterPro" id="IPR036291">
    <property type="entry name" value="NAD(P)-bd_dom_sf"/>
</dbReference>
<gene>
    <name evidence="7" type="ORF">SAE02_64320</name>
</gene>
<dbReference type="EMBL" id="BJYZ01000038">
    <property type="protein sequence ID" value="GEO42284.1"/>
    <property type="molecule type" value="Genomic_DNA"/>
</dbReference>
<dbReference type="GO" id="GO:0016616">
    <property type="term" value="F:oxidoreductase activity, acting on the CH-OH group of donors, NAD or NADP as acceptor"/>
    <property type="evidence" value="ECO:0007669"/>
    <property type="project" value="InterPro"/>
</dbReference>
<dbReference type="InterPro" id="IPR006139">
    <property type="entry name" value="D-isomer_2_OHA_DH_cat_dom"/>
</dbReference>
<keyword evidence="8" id="KW-1185">Reference proteome</keyword>
<accession>A0A512E0N9</accession>
<name>A0A512E0N9_9PROT</name>
<feature type="domain" description="D-isomer specific 2-hydroxyacid dehydrogenase catalytic" evidence="5">
    <location>
        <begin position="4"/>
        <end position="91"/>
    </location>
</feature>
<reference evidence="7 8" key="1">
    <citation type="submission" date="2019-07" db="EMBL/GenBank/DDBJ databases">
        <title>Whole genome shotgun sequence of Skermanella aerolata NBRC 106429.</title>
        <authorList>
            <person name="Hosoyama A."/>
            <person name="Uohara A."/>
            <person name="Ohji S."/>
            <person name="Ichikawa N."/>
        </authorList>
    </citation>
    <scope>NUCLEOTIDE SEQUENCE [LARGE SCALE GENOMIC DNA]</scope>
    <source>
        <strain evidence="7 8">NBRC 106429</strain>
    </source>
</reference>
<dbReference type="GO" id="GO:0051287">
    <property type="term" value="F:NAD binding"/>
    <property type="evidence" value="ECO:0007669"/>
    <property type="project" value="InterPro"/>
</dbReference>
<sequence length="280" mass="29933">MPDIVIAEPMHEAAVLELGRSFEVRYDHALASNGAALSGAVADARALIVRDCTIIDADLLAAAPRLRVIGCLGATSGLVDEDACRARGIEIHSYVSSDELTPTDRVIAGLVRLLGRSGWQPGGDPRILGLIGFNPTARDVAGRARALGLTVWAYDPLVDRESPLWADLGVEPSGLLHLLEQCDAVSLHLRLTPETRELIDWETITEMRPTSVLINASHAGLVDTGAVIGAVRTGRLAGALLDLDQADDEPELETRSAADARIGALIAHKVRTTLERREEV</sequence>
<dbReference type="PANTHER" id="PTHR42789:SF1">
    <property type="entry name" value="D-ISOMER SPECIFIC 2-HYDROXYACID DEHYDROGENASE FAMILY PROTEIN (AFU_ORTHOLOGUE AFUA_6G10090)"/>
    <property type="match status" value="1"/>
</dbReference>
<keyword evidence="2 4" id="KW-0560">Oxidoreductase</keyword>
<evidence type="ECO:0000259" key="5">
    <source>
        <dbReference type="Pfam" id="PF00389"/>
    </source>
</evidence>
<evidence type="ECO:0000256" key="3">
    <source>
        <dbReference type="ARBA" id="ARBA00023027"/>
    </source>
</evidence>
<comment type="similarity">
    <text evidence="1 4">Belongs to the D-isomer specific 2-hydroxyacid dehydrogenase family.</text>
</comment>
<dbReference type="InterPro" id="IPR006140">
    <property type="entry name" value="D-isomer_DH_NAD-bd"/>
</dbReference>
<organism evidence="7 8">
    <name type="scientific">Skermanella aerolata</name>
    <dbReference type="NCBI Taxonomy" id="393310"/>
    <lineage>
        <taxon>Bacteria</taxon>
        <taxon>Pseudomonadati</taxon>
        <taxon>Pseudomonadota</taxon>
        <taxon>Alphaproteobacteria</taxon>
        <taxon>Rhodospirillales</taxon>
        <taxon>Azospirillaceae</taxon>
        <taxon>Skermanella</taxon>
    </lineage>
</organism>
<evidence type="ECO:0000259" key="6">
    <source>
        <dbReference type="Pfam" id="PF02826"/>
    </source>
</evidence>
<dbReference type="AlphaFoldDB" id="A0A512E0N9"/>
<dbReference type="SUPFAM" id="SSF51735">
    <property type="entry name" value="NAD(P)-binding Rossmann-fold domains"/>
    <property type="match status" value="1"/>
</dbReference>
<evidence type="ECO:0000256" key="2">
    <source>
        <dbReference type="ARBA" id="ARBA00023002"/>
    </source>
</evidence>
<dbReference type="Proteomes" id="UP000321523">
    <property type="component" value="Unassembled WGS sequence"/>
</dbReference>
<dbReference type="OrthoDB" id="9793626at2"/>
<evidence type="ECO:0000256" key="1">
    <source>
        <dbReference type="ARBA" id="ARBA00005854"/>
    </source>
</evidence>
<dbReference type="Pfam" id="PF00389">
    <property type="entry name" value="2-Hacid_dh"/>
    <property type="match status" value="1"/>
</dbReference>
<dbReference type="RefSeq" id="WP_147041095.1">
    <property type="nucleotide sequence ID" value="NZ_BJYZ01000038.1"/>
</dbReference>
<dbReference type="InterPro" id="IPR050857">
    <property type="entry name" value="D-2-hydroxyacid_DH"/>
</dbReference>
<dbReference type="Pfam" id="PF02826">
    <property type="entry name" value="2-Hacid_dh_C"/>
    <property type="match status" value="1"/>
</dbReference>
<evidence type="ECO:0000256" key="4">
    <source>
        <dbReference type="RuleBase" id="RU003719"/>
    </source>
</evidence>
<dbReference type="Gene3D" id="3.40.50.720">
    <property type="entry name" value="NAD(P)-binding Rossmann-like Domain"/>
    <property type="match status" value="2"/>
</dbReference>
<dbReference type="SUPFAM" id="SSF52283">
    <property type="entry name" value="Formate/glycerate dehydrogenase catalytic domain-like"/>
    <property type="match status" value="1"/>
</dbReference>
<comment type="caution">
    <text evidence="7">The sequence shown here is derived from an EMBL/GenBank/DDBJ whole genome shotgun (WGS) entry which is preliminary data.</text>
</comment>
<evidence type="ECO:0000313" key="8">
    <source>
        <dbReference type="Proteomes" id="UP000321523"/>
    </source>
</evidence>
<evidence type="ECO:0000313" key="7">
    <source>
        <dbReference type="EMBL" id="GEO42284.1"/>
    </source>
</evidence>
<protein>
    <submittedName>
        <fullName evidence="7">Uncharacterized protein</fullName>
    </submittedName>
</protein>
<feature type="domain" description="D-isomer specific 2-hydroxyacid dehydrogenase NAD-binding" evidence="6">
    <location>
        <begin position="128"/>
        <end position="244"/>
    </location>
</feature>
<proteinExistence type="inferred from homology"/>
<keyword evidence="3" id="KW-0520">NAD</keyword>
<dbReference type="PANTHER" id="PTHR42789">
    <property type="entry name" value="D-ISOMER SPECIFIC 2-HYDROXYACID DEHYDROGENASE FAMILY PROTEIN (AFU_ORTHOLOGUE AFUA_6G10090)"/>
    <property type="match status" value="1"/>
</dbReference>